<keyword evidence="2" id="KW-1185">Reference proteome</keyword>
<sequence>MTEYTHARLLERDSLVQLASARENLAFDETGNSIETGSAKSFAAAERFLEVLEGVATAFALEPACRQYRTSFQEHFADLEAQRDYSVTVLEACLSLRRSGAIWANGQKFELSQEAETACLALHEEWQDLLQQLDRYLTTSLEHGQIRDRENLCKLLSSFDEKWATFEHCYMLEILKVQHTAKGLVFKAIEVEHMVSELEKKADTDIEDSSEYQVHVQALVACTARLNVAANLQRKTFDELTVEIRENAVALLRMCAMDPETPLQAVRAIAQQVVQSFDEVRDCLRAMRDKVELINPQLSQNSDLVNALMRWEEAWIIGVRYIQTRPVLGAFCKILPRLLRATQISSKFALMCANFDAELFLVLPRIVWLSFLDSPESFTGLISNLLPHRFVHAPAHGLPQRRAGDAQLQRIRRQQSLPALGCETSETELAVLGADLPLRVLQNKYVKVKMALEQGLERYQAQLPSQARVWSLMVQTAINGTDNQSQFDILDPSARATSAAAVEALMHELESWSMELQRHCPEDWNECINLLMQCLFDEQQKDQ</sequence>
<evidence type="ECO:0000313" key="1">
    <source>
        <dbReference type="EMBL" id="CAE7193683.1"/>
    </source>
</evidence>
<protein>
    <submittedName>
        <fullName evidence="1">Uncharacterized protein</fullName>
    </submittedName>
</protein>
<dbReference type="Proteomes" id="UP000649617">
    <property type="component" value="Unassembled WGS sequence"/>
</dbReference>
<dbReference type="OrthoDB" id="287623at2759"/>
<reference evidence="1" key="1">
    <citation type="submission" date="2021-02" db="EMBL/GenBank/DDBJ databases">
        <authorList>
            <person name="Dougan E. K."/>
            <person name="Rhodes N."/>
            <person name="Thang M."/>
            <person name="Chan C."/>
        </authorList>
    </citation>
    <scope>NUCLEOTIDE SEQUENCE</scope>
</reference>
<dbReference type="EMBL" id="CAJNIZ010001547">
    <property type="protein sequence ID" value="CAE7193683.1"/>
    <property type="molecule type" value="Genomic_DNA"/>
</dbReference>
<accession>A0A812J0L7</accession>
<organism evidence="1 2">
    <name type="scientific">Symbiodinium pilosum</name>
    <name type="common">Dinoflagellate</name>
    <dbReference type="NCBI Taxonomy" id="2952"/>
    <lineage>
        <taxon>Eukaryota</taxon>
        <taxon>Sar</taxon>
        <taxon>Alveolata</taxon>
        <taxon>Dinophyceae</taxon>
        <taxon>Suessiales</taxon>
        <taxon>Symbiodiniaceae</taxon>
        <taxon>Symbiodinium</taxon>
    </lineage>
</organism>
<comment type="caution">
    <text evidence="1">The sequence shown here is derived from an EMBL/GenBank/DDBJ whole genome shotgun (WGS) entry which is preliminary data.</text>
</comment>
<dbReference type="AlphaFoldDB" id="A0A812J0L7"/>
<name>A0A812J0L7_SYMPI</name>
<evidence type="ECO:0000313" key="2">
    <source>
        <dbReference type="Proteomes" id="UP000649617"/>
    </source>
</evidence>
<gene>
    <name evidence="1" type="ORF">SPIL2461_LOCUS1584</name>
</gene>
<proteinExistence type="predicted"/>